<dbReference type="AlphaFoldDB" id="A0A3E2DLN6"/>
<reference evidence="1 2" key="1">
    <citation type="submission" date="2017-07" db="EMBL/GenBank/DDBJ databases">
        <authorList>
            <person name="Sun Z.S."/>
            <person name="Albrecht U."/>
            <person name="Echele G."/>
            <person name="Lee C.C."/>
        </authorList>
    </citation>
    <scope>NUCLEOTIDE SEQUENCE [LARGE SCALE GENOMIC DNA]</scope>
    <source>
        <strain evidence="1 2">P16-029</strain>
    </source>
</reference>
<proteinExistence type="predicted"/>
<dbReference type="RefSeq" id="WP_117188457.1">
    <property type="nucleotide sequence ID" value="NZ_JAQDJS010000021.1"/>
</dbReference>
<evidence type="ECO:0000313" key="2">
    <source>
        <dbReference type="Proteomes" id="UP000259211"/>
    </source>
</evidence>
<dbReference type="Proteomes" id="UP000259211">
    <property type="component" value="Unassembled WGS sequence"/>
</dbReference>
<gene>
    <name evidence="1" type="ORF">CHT91_01700</name>
</gene>
<comment type="caution">
    <text evidence="1">The sequence shown here is derived from an EMBL/GenBank/DDBJ whole genome shotgun (WGS) entry which is preliminary data.</text>
</comment>
<dbReference type="PANTHER" id="PTHR36974">
    <property type="entry name" value="MEMBRANE PROTEIN-RELATED"/>
    <property type="match status" value="1"/>
</dbReference>
<name>A0A3E2DLN6_9ACTN</name>
<dbReference type="EMBL" id="NOWI01000002">
    <property type="protein sequence ID" value="RFT46307.1"/>
    <property type="molecule type" value="Genomic_DNA"/>
</dbReference>
<protein>
    <submittedName>
        <fullName evidence="1">Uncharacterized protein</fullName>
    </submittedName>
</protein>
<dbReference type="PANTHER" id="PTHR36974:SF1">
    <property type="entry name" value="DOXX FAMILY MEMBRANE PROTEIN"/>
    <property type="match status" value="1"/>
</dbReference>
<accession>A0A3E2DLN6</accession>
<sequence length="134" mass="14657">MFCKCAHKSSNKATHAHRTARLLTALCAGAGTLHFLKPEPFDSIIPPEIPGEPRNWTYGSGAAELTTAALLACPRTRRLGGRAAAALFVAVFPGNLEMARQWRDREPKWQVISLGRLPLQALLVKQAREVAKNC</sequence>
<evidence type="ECO:0000313" key="1">
    <source>
        <dbReference type="EMBL" id="RFT46307.1"/>
    </source>
</evidence>
<organism evidence="1 2">
    <name type="scientific">Cutibacterium avidum</name>
    <dbReference type="NCBI Taxonomy" id="33010"/>
    <lineage>
        <taxon>Bacteria</taxon>
        <taxon>Bacillati</taxon>
        <taxon>Actinomycetota</taxon>
        <taxon>Actinomycetes</taxon>
        <taxon>Propionibacteriales</taxon>
        <taxon>Propionibacteriaceae</taxon>
        <taxon>Cutibacterium</taxon>
    </lineage>
</organism>